<protein>
    <submittedName>
        <fullName evidence="2">Alkanesulfonate monooxygenase SsuD/methylene tetrahydromethanopterin reductase-like flavin-dependent oxidoreductase (Luciferase family)</fullName>
    </submittedName>
</protein>
<proteinExistence type="predicted"/>
<feature type="domain" description="Luciferase-like" evidence="1">
    <location>
        <begin position="10"/>
        <end position="253"/>
    </location>
</feature>
<dbReference type="PANTHER" id="PTHR30137:SF15">
    <property type="entry name" value="BLL6902 PROTEIN"/>
    <property type="match status" value="1"/>
</dbReference>
<dbReference type="RefSeq" id="WP_354550352.1">
    <property type="nucleotide sequence ID" value="NZ_JBEPSM010000001.1"/>
</dbReference>
<reference evidence="2 3" key="1">
    <citation type="submission" date="2024-06" db="EMBL/GenBank/DDBJ databases">
        <title>Sorghum-associated microbial communities from plants grown in Nebraska, USA.</title>
        <authorList>
            <person name="Schachtman D."/>
        </authorList>
    </citation>
    <scope>NUCLEOTIDE SEQUENCE [LARGE SCALE GENOMIC DNA]</scope>
    <source>
        <strain evidence="2 3">3207</strain>
    </source>
</reference>
<evidence type="ECO:0000313" key="2">
    <source>
        <dbReference type="EMBL" id="MET4633838.1"/>
    </source>
</evidence>
<dbReference type="InterPro" id="IPR036661">
    <property type="entry name" value="Luciferase-like_sf"/>
</dbReference>
<dbReference type="InterPro" id="IPR011251">
    <property type="entry name" value="Luciferase-like_dom"/>
</dbReference>
<comment type="caution">
    <text evidence="2">The sequence shown here is derived from an EMBL/GenBank/DDBJ whole genome shotgun (WGS) entry which is preliminary data.</text>
</comment>
<accession>A0ABV2QZB0</accession>
<sequence length="346" mass="37460">MQKKIGFLSFGHWQAARGSQTRTAQESLLQAIDLAVAAEEIGIDGAYFRVHHFARQAAAPFPVLAAIAARTKRIEFGTAVVDMRYENPLYMAEEAAATDLIGDGRLQLGISRGSPEPAERGWEAFGYDSGEDLSGADLARTHTELFRAAIKGAGIAKADLKMTGMSGRLAIQPQSAGLPERIWWGAGTRKTAVWTAEQGMNLMSSTLLSEDTGVPFSELQAEQIQLYRDAWKAAGWQHEPRVSVSRSVMPIVDDIDRMYFGARDGSDQDQVGYLGGGIARFGKSYIGAPDVIAAELAKDQAVLDADTLLLTVPNQLGVEYNAKLLKTIADHIAPAIGWKRAELQIA</sequence>
<evidence type="ECO:0000313" key="3">
    <source>
        <dbReference type="Proteomes" id="UP001549321"/>
    </source>
</evidence>
<keyword evidence="3" id="KW-1185">Reference proteome</keyword>
<evidence type="ECO:0000259" key="1">
    <source>
        <dbReference type="Pfam" id="PF00296"/>
    </source>
</evidence>
<gene>
    <name evidence="2" type="ORF">ABIE08_001751</name>
</gene>
<dbReference type="SUPFAM" id="SSF51679">
    <property type="entry name" value="Bacterial luciferase-like"/>
    <property type="match status" value="1"/>
</dbReference>
<dbReference type="PANTHER" id="PTHR30137">
    <property type="entry name" value="LUCIFERASE-LIKE MONOOXYGENASE"/>
    <property type="match status" value="1"/>
</dbReference>
<dbReference type="InterPro" id="IPR050766">
    <property type="entry name" value="Bact_Lucif_Oxidored"/>
</dbReference>
<dbReference type="Proteomes" id="UP001549321">
    <property type="component" value="Unassembled WGS sequence"/>
</dbReference>
<dbReference type="Gene3D" id="3.20.20.30">
    <property type="entry name" value="Luciferase-like domain"/>
    <property type="match status" value="1"/>
</dbReference>
<dbReference type="Pfam" id="PF00296">
    <property type="entry name" value="Bac_luciferase"/>
    <property type="match status" value="1"/>
</dbReference>
<organism evidence="2 3">
    <name type="scientific">Kaistia defluvii</name>
    <dbReference type="NCBI Taxonomy" id="410841"/>
    <lineage>
        <taxon>Bacteria</taxon>
        <taxon>Pseudomonadati</taxon>
        <taxon>Pseudomonadota</taxon>
        <taxon>Alphaproteobacteria</taxon>
        <taxon>Hyphomicrobiales</taxon>
        <taxon>Kaistiaceae</taxon>
        <taxon>Kaistia</taxon>
    </lineage>
</organism>
<name>A0ABV2QZB0_9HYPH</name>
<dbReference type="EMBL" id="JBEPSM010000001">
    <property type="protein sequence ID" value="MET4633838.1"/>
    <property type="molecule type" value="Genomic_DNA"/>
</dbReference>